<organism evidence="6">
    <name type="scientific">freshwater metagenome</name>
    <dbReference type="NCBI Taxonomy" id="449393"/>
    <lineage>
        <taxon>unclassified sequences</taxon>
        <taxon>metagenomes</taxon>
        <taxon>ecological metagenomes</taxon>
    </lineage>
</organism>
<dbReference type="InterPro" id="IPR022369">
    <property type="entry name" value="Integral_membrane_TerC_rswitch"/>
</dbReference>
<proteinExistence type="predicted"/>
<dbReference type="PANTHER" id="PTHR30238:SF0">
    <property type="entry name" value="THYLAKOID MEMBRANE PROTEIN TERC, CHLOROPLASTIC"/>
    <property type="match status" value="1"/>
</dbReference>
<dbReference type="EMBL" id="CAFBNE010000057">
    <property type="protein sequence ID" value="CAB4955150.1"/>
    <property type="molecule type" value="Genomic_DNA"/>
</dbReference>
<feature type="transmembrane region" description="Helical" evidence="5">
    <location>
        <begin position="6"/>
        <end position="26"/>
    </location>
</feature>
<evidence type="ECO:0000256" key="3">
    <source>
        <dbReference type="ARBA" id="ARBA00022989"/>
    </source>
</evidence>
<keyword evidence="2 5" id="KW-0812">Transmembrane</keyword>
<evidence type="ECO:0000256" key="5">
    <source>
        <dbReference type="SAM" id="Phobius"/>
    </source>
</evidence>
<evidence type="ECO:0000256" key="1">
    <source>
        <dbReference type="ARBA" id="ARBA00004141"/>
    </source>
</evidence>
<comment type="subcellular location">
    <subcellularLocation>
        <location evidence="1">Membrane</location>
        <topology evidence="1">Multi-pass membrane protein</topology>
    </subcellularLocation>
</comment>
<feature type="transmembrane region" description="Helical" evidence="5">
    <location>
        <begin position="288"/>
        <end position="308"/>
    </location>
</feature>
<feature type="transmembrane region" description="Helical" evidence="5">
    <location>
        <begin position="38"/>
        <end position="62"/>
    </location>
</feature>
<feature type="transmembrane region" description="Helical" evidence="5">
    <location>
        <begin position="257"/>
        <end position="276"/>
    </location>
</feature>
<dbReference type="GO" id="GO:0016020">
    <property type="term" value="C:membrane"/>
    <property type="evidence" value="ECO:0007669"/>
    <property type="project" value="UniProtKB-SubCell"/>
</dbReference>
<feature type="transmembrane region" description="Helical" evidence="5">
    <location>
        <begin position="132"/>
        <end position="149"/>
    </location>
</feature>
<name>A0A6J7KG23_9ZZZZ</name>
<keyword evidence="3 5" id="KW-1133">Transmembrane helix</keyword>
<protein>
    <submittedName>
        <fullName evidence="6">Unannotated protein</fullName>
    </submittedName>
</protein>
<dbReference type="AlphaFoldDB" id="A0A6J7KG23"/>
<gene>
    <name evidence="6" type="ORF">UFOPK3772_01804</name>
</gene>
<dbReference type="Pfam" id="PF03741">
    <property type="entry name" value="TerC"/>
    <property type="match status" value="1"/>
</dbReference>
<evidence type="ECO:0000256" key="2">
    <source>
        <dbReference type="ARBA" id="ARBA00022692"/>
    </source>
</evidence>
<accession>A0A6J7KG23</accession>
<feature type="transmembrane region" description="Helical" evidence="5">
    <location>
        <begin position="104"/>
        <end position="126"/>
    </location>
</feature>
<feature type="transmembrane region" description="Helical" evidence="5">
    <location>
        <begin position="224"/>
        <end position="245"/>
    </location>
</feature>
<evidence type="ECO:0000313" key="6">
    <source>
        <dbReference type="EMBL" id="CAB4955150.1"/>
    </source>
</evidence>
<reference evidence="6" key="1">
    <citation type="submission" date="2020-05" db="EMBL/GenBank/DDBJ databases">
        <authorList>
            <person name="Chiriac C."/>
            <person name="Salcher M."/>
            <person name="Ghai R."/>
            <person name="Kavagutti S V."/>
        </authorList>
    </citation>
    <scope>NUCLEOTIDE SEQUENCE</scope>
</reference>
<dbReference type="InterPro" id="IPR005496">
    <property type="entry name" value="Integral_membrane_TerC"/>
</dbReference>
<keyword evidence="4 5" id="KW-0472">Membrane</keyword>
<dbReference type="NCBIfam" id="TIGR03718">
    <property type="entry name" value="R_switched_Alx"/>
    <property type="match status" value="1"/>
</dbReference>
<sequence>MNVPAWLWAVTLVGIVGVIALDLVIVDRRPHPFGPREATRWVIFYVGLAAVFAVFIGWYFGIAYSGEFVAGYLTEYSLSVDNLFVFLVIMTSFAVPAAYQHRVLLVGIIIALILRGILIVVGAELIARFSGIFYIFGAFLLFTAWKVWLAKEDAEPDPGGNGLVRFVARRFPTSTEFNGTKLTAVVAGQRMLTPMALVMLAIGTTDLLFALDSIPAVFGITSEAYIVFTANAFALMGLRQLFFLLKGLLGSLQHLSKGLAIILGFIGVKLILQAIHETTALPVPVIPVWASLAVIVTVLAVTIIWSYVSARSTKET</sequence>
<dbReference type="PANTHER" id="PTHR30238">
    <property type="entry name" value="MEMBRANE BOUND PREDICTED REDOX MODULATOR"/>
    <property type="match status" value="1"/>
</dbReference>
<feature type="transmembrane region" description="Helical" evidence="5">
    <location>
        <begin position="82"/>
        <end position="99"/>
    </location>
</feature>
<evidence type="ECO:0000256" key="4">
    <source>
        <dbReference type="ARBA" id="ARBA00023136"/>
    </source>
</evidence>